<dbReference type="Proteomes" id="UP000026714">
    <property type="component" value="Unassembled WGS sequence"/>
</dbReference>
<reference evidence="2 3" key="1">
    <citation type="journal article" date="2014" name="FEMS Microbiol. Ecol.">
        <title>Sphaerotilus natans encrusted with nanoball-shaped Fe(III) oxide minerals formed by nitrate-reducing mixotrophic Fe(II) oxidation.</title>
        <authorList>
            <person name="Park S."/>
            <person name="Kim D.H."/>
            <person name="Lee J.H."/>
            <person name="Hur H.G."/>
        </authorList>
    </citation>
    <scope>NUCLEOTIDE SEQUENCE [LARGE SCALE GENOMIC DNA]</scope>
    <source>
        <strain evidence="2 3">DSM 6575</strain>
    </source>
</reference>
<name>A0A059KKF1_9BURK</name>
<gene>
    <name evidence="2" type="ORF">X805_27210</name>
</gene>
<keyword evidence="3" id="KW-1185">Reference proteome</keyword>
<protein>
    <submittedName>
        <fullName evidence="2">Uncharacterized protein</fullName>
    </submittedName>
</protein>
<dbReference type="AlphaFoldDB" id="A0A059KKF1"/>
<evidence type="ECO:0000313" key="2">
    <source>
        <dbReference type="EMBL" id="KDB51694.1"/>
    </source>
</evidence>
<dbReference type="AntiFam" id="ANF00093">
    <property type="entry name" value="Shadow ORF (opposite nagR)"/>
</dbReference>
<dbReference type="EMBL" id="AZRA01000070">
    <property type="protein sequence ID" value="KDB51694.1"/>
    <property type="molecule type" value="Genomic_DNA"/>
</dbReference>
<proteinExistence type="predicted"/>
<organism evidence="2 3">
    <name type="scientific">Sphaerotilus natans subsp. natans DSM 6575</name>
    <dbReference type="NCBI Taxonomy" id="1286631"/>
    <lineage>
        <taxon>Bacteria</taxon>
        <taxon>Pseudomonadati</taxon>
        <taxon>Pseudomonadota</taxon>
        <taxon>Betaproteobacteria</taxon>
        <taxon>Burkholderiales</taxon>
        <taxon>Sphaerotilaceae</taxon>
        <taxon>Sphaerotilus</taxon>
    </lineage>
</organism>
<comment type="caution">
    <text evidence="2">The sequence shown here is derived from an EMBL/GenBank/DDBJ whole genome shotgun (WGS) entry which is preliminary data.</text>
</comment>
<accession>A0A059KKF1</accession>
<evidence type="ECO:0000256" key="1">
    <source>
        <dbReference type="SAM" id="MobiDB-lite"/>
    </source>
</evidence>
<evidence type="ECO:0000313" key="3">
    <source>
        <dbReference type="Proteomes" id="UP000026714"/>
    </source>
</evidence>
<sequence length="248" mass="27622">MADRDEVRHRQAHAAPNPGGRHQRIDLAMSGVGRDHAHMLEREELLQRHRRPRHRMVAPEHAHVPVTEQPALKEACLQLRQQSDSQIDRAGLHVVAQVAGVRTQGADLDVGRTVQQRLHQRRHEIHLADVGHHQLEGAGAGEGVEGFAAEQRRLDRIERIGHRFGQMQRMRRGLHAARGAHEQLVAQQQPQPLQAVADTGLGQAQLVGRRGDAAVAQQLVKHHQQVQIDVAQFHEAGSPSHASLNVMH</sequence>
<feature type="region of interest" description="Disordered" evidence="1">
    <location>
        <begin position="1"/>
        <end position="24"/>
    </location>
</feature>